<proteinExistence type="predicted"/>
<gene>
    <name evidence="1" type="ORF">ACFPMF_27330</name>
</gene>
<reference evidence="2" key="1">
    <citation type="journal article" date="2019" name="Int. J. Syst. Evol. Microbiol.">
        <title>The Global Catalogue of Microorganisms (GCM) 10K type strain sequencing project: providing services to taxonomists for standard genome sequencing and annotation.</title>
        <authorList>
            <consortium name="The Broad Institute Genomics Platform"/>
            <consortium name="The Broad Institute Genome Sequencing Center for Infectious Disease"/>
            <person name="Wu L."/>
            <person name="Ma J."/>
        </authorList>
    </citation>
    <scope>NUCLEOTIDE SEQUENCE [LARGE SCALE GENOMIC DNA]</scope>
    <source>
        <strain evidence="2">CCUG 55250</strain>
    </source>
</reference>
<dbReference type="Proteomes" id="UP001596106">
    <property type="component" value="Unassembled WGS sequence"/>
</dbReference>
<dbReference type="EMBL" id="JBHSMA010000019">
    <property type="protein sequence ID" value="MFC5413067.1"/>
    <property type="molecule type" value="Genomic_DNA"/>
</dbReference>
<evidence type="ECO:0008006" key="3">
    <source>
        <dbReference type="Google" id="ProtNLM"/>
    </source>
</evidence>
<comment type="caution">
    <text evidence="1">The sequence shown here is derived from an EMBL/GenBank/DDBJ whole genome shotgun (WGS) entry which is preliminary data.</text>
</comment>
<evidence type="ECO:0000313" key="1">
    <source>
        <dbReference type="EMBL" id="MFC5413067.1"/>
    </source>
</evidence>
<keyword evidence="2" id="KW-1185">Reference proteome</keyword>
<organism evidence="1 2">
    <name type="scientific">Larkinella bovis</name>
    <dbReference type="NCBI Taxonomy" id="683041"/>
    <lineage>
        <taxon>Bacteria</taxon>
        <taxon>Pseudomonadati</taxon>
        <taxon>Bacteroidota</taxon>
        <taxon>Cytophagia</taxon>
        <taxon>Cytophagales</taxon>
        <taxon>Spirosomataceae</taxon>
        <taxon>Larkinella</taxon>
    </lineage>
</organism>
<sequence length="273" mass="32336">MGKFVSVEVISEIEFEKLLGRQKFIHRIKIALIERLIHKVNGNILYIDTDCFVNGNIEQVFKKIENGFFVMHKREFLIKSDEKDFIINYMHRFTNKDFNNIHQEVASLYMWNAGIVGGQSGILKNLFNHIYTLTDILFAKSDLHTCEQLAFSTLFQLSGTILPVNNIIYHYWPHVQKEYINEFILLNWEADNIYPNRLYFKWLTIRVNVNYFVAKSLCLQQLECNNFFVGYFHFILAFFCRPRLESIFFDQLKGHVIRHIKHLGKIVVGKVKV</sequence>
<evidence type="ECO:0000313" key="2">
    <source>
        <dbReference type="Proteomes" id="UP001596106"/>
    </source>
</evidence>
<name>A0ABW0ILG8_9BACT</name>
<accession>A0ABW0ILG8</accession>
<protein>
    <recommendedName>
        <fullName evidence="3">Nucleotide-diphospho-sugar transferase domain-containing protein</fullName>
    </recommendedName>
</protein>
<dbReference type="RefSeq" id="WP_379851224.1">
    <property type="nucleotide sequence ID" value="NZ_JBHSMA010000019.1"/>
</dbReference>